<evidence type="ECO:0000313" key="1">
    <source>
        <dbReference type="EMBL" id="EQD30865.1"/>
    </source>
</evidence>
<reference evidence="1" key="1">
    <citation type="submission" date="2013-08" db="EMBL/GenBank/DDBJ databases">
        <authorList>
            <person name="Mendez C."/>
            <person name="Richter M."/>
            <person name="Ferrer M."/>
            <person name="Sanchez J."/>
        </authorList>
    </citation>
    <scope>NUCLEOTIDE SEQUENCE</scope>
</reference>
<accession>T0ZM44</accession>
<comment type="caution">
    <text evidence="1">The sequence shown here is derived from an EMBL/GenBank/DDBJ whole genome shotgun (WGS) entry which is preliminary data.</text>
</comment>
<reference evidence="1" key="2">
    <citation type="journal article" date="2014" name="ISME J.">
        <title>Microbial stratification in low pH oxic and suboxic macroscopic growths along an acid mine drainage.</title>
        <authorList>
            <person name="Mendez-Garcia C."/>
            <person name="Mesa V."/>
            <person name="Sprenger R.R."/>
            <person name="Richter M."/>
            <person name="Diez M.S."/>
            <person name="Solano J."/>
            <person name="Bargiela R."/>
            <person name="Golyshina O.V."/>
            <person name="Manteca A."/>
            <person name="Ramos J.L."/>
            <person name="Gallego J.R."/>
            <person name="Llorente I."/>
            <person name="Martins Dos Santos V.A."/>
            <person name="Jensen O.N."/>
            <person name="Pelaez A.I."/>
            <person name="Sanchez J."/>
            <person name="Ferrer M."/>
        </authorList>
    </citation>
    <scope>NUCLEOTIDE SEQUENCE</scope>
</reference>
<proteinExistence type="predicted"/>
<sequence length="95" mass="9599">MYSLRGFGYGASQSHTTGNLVVQMTSAGQSPTASTVATAIGKFANALKPETNNSDSSEIKASAGQASTPGLLAKALSYLQTKPNPSGYTTAQLAG</sequence>
<feature type="non-terminal residue" evidence="1">
    <location>
        <position position="95"/>
    </location>
</feature>
<dbReference type="AlphaFoldDB" id="T0ZM44"/>
<dbReference type="EMBL" id="AUZX01014896">
    <property type="protein sequence ID" value="EQD30865.1"/>
    <property type="molecule type" value="Genomic_DNA"/>
</dbReference>
<protein>
    <submittedName>
        <fullName evidence="1">Uncharacterized protein</fullName>
    </submittedName>
</protein>
<name>T0ZM44_9ZZZZ</name>
<organism evidence="1">
    <name type="scientific">mine drainage metagenome</name>
    <dbReference type="NCBI Taxonomy" id="410659"/>
    <lineage>
        <taxon>unclassified sequences</taxon>
        <taxon>metagenomes</taxon>
        <taxon>ecological metagenomes</taxon>
    </lineage>
</organism>
<gene>
    <name evidence="1" type="ORF">B1A_20192</name>
</gene>